<evidence type="ECO:0000256" key="5">
    <source>
        <dbReference type="SAM" id="MobiDB-lite"/>
    </source>
</evidence>
<sequence length="93" mass="10411">MTSSGSTSQKHKNFISEPMGEKPVTELAGIGDTYGKRLEGVGFDKAYVVLGQFLVLKKNEELFVEWLKDVTKASGFHAQQCFNCLNDWCESFL</sequence>
<dbReference type="GO" id="GO:0005634">
    <property type="term" value="C:nucleus"/>
    <property type="evidence" value="ECO:0007669"/>
    <property type="project" value="UniProtKB-SubCell"/>
</dbReference>
<evidence type="ECO:0000256" key="1">
    <source>
        <dbReference type="ARBA" id="ARBA00004123"/>
    </source>
</evidence>
<keyword evidence="2" id="KW-0539">Nucleus</keyword>
<dbReference type="GO" id="GO:0051276">
    <property type="term" value="P:chromosome organization"/>
    <property type="evidence" value="ECO:0007669"/>
    <property type="project" value="TreeGrafter"/>
</dbReference>
<dbReference type="FunFam" id="1.10.150.40:FF:000002">
    <property type="entry name" value="Barrier to autointegration factor 2"/>
    <property type="match status" value="1"/>
</dbReference>
<protein>
    <recommendedName>
        <fullName evidence="3">Barrier-to-autointegration factor-like protein</fullName>
    </recommendedName>
    <alternativeName>
        <fullName evidence="4">Barrier-to-autointegration factor 2</fullName>
    </alternativeName>
</protein>
<gene>
    <name evidence="6" type="ORF">AFUS01_LOCUS16287</name>
</gene>
<evidence type="ECO:0000313" key="7">
    <source>
        <dbReference type="Proteomes" id="UP000708208"/>
    </source>
</evidence>
<dbReference type="InterPro" id="IPR051387">
    <property type="entry name" value="BAF"/>
</dbReference>
<name>A0A8J2P0H8_9HEXA</name>
<dbReference type="SMART" id="SM01023">
    <property type="entry name" value="BAF"/>
    <property type="match status" value="1"/>
</dbReference>
<dbReference type="PANTHER" id="PTHR47507:SF6">
    <property type="entry name" value="BARRIER-TO-AUTOINTEGRATION FACTOR"/>
    <property type="match status" value="1"/>
</dbReference>
<dbReference type="EMBL" id="CAJVCH010148532">
    <property type="protein sequence ID" value="CAG7727445.1"/>
    <property type="molecule type" value="Genomic_DNA"/>
</dbReference>
<dbReference type="OrthoDB" id="9997163at2759"/>
<evidence type="ECO:0000256" key="3">
    <source>
        <dbReference type="ARBA" id="ARBA00074730"/>
    </source>
</evidence>
<dbReference type="GO" id="GO:0000793">
    <property type="term" value="C:condensed chromosome"/>
    <property type="evidence" value="ECO:0007669"/>
    <property type="project" value="TreeGrafter"/>
</dbReference>
<proteinExistence type="predicted"/>
<dbReference type="GO" id="GO:0003677">
    <property type="term" value="F:DNA binding"/>
    <property type="evidence" value="ECO:0007669"/>
    <property type="project" value="InterPro"/>
</dbReference>
<dbReference type="Pfam" id="PF02961">
    <property type="entry name" value="SAM_BAF"/>
    <property type="match status" value="1"/>
</dbReference>
<evidence type="ECO:0000256" key="4">
    <source>
        <dbReference type="ARBA" id="ARBA00079764"/>
    </source>
</evidence>
<dbReference type="AlphaFoldDB" id="A0A8J2P0H8"/>
<dbReference type="PANTHER" id="PTHR47507">
    <property type="entry name" value="BARRIER TO AUTOINTEGRATION FACTOR 2"/>
    <property type="match status" value="1"/>
</dbReference>
<accession>A0A8J2P0H8</accession>
<dbReference type="Proteomes" id="UP000708208">
    <property type="component" value="Unassembled WGS sequence"/>
</dbReference>
<feature type="region of interest" description="Disordered" evidence="5">
    <location>
        <begin position="1"/>
        <end position="20"/>
    </location>
</feature>
<comment type="caution">
    <text evidence="6">The sequence shown here is derived from an EMBL/GenBank/DDBJ whole genome shotgun (WGS) entry which is preliminary data.</text>
</comment>
<keyword evidence="7" id="KW-1185">Reference proteome</keyword>
<reference evidence="6" key="1">
    <citation type="submission" date="2021-06" db="EMBL/GenBank/DDBJ databases">
        <authorList>
            <person name="Hodson N. C."/>
            <person name="Mongue J. A."/>
            <person name="Jaron S. K."/>
        </authorList>
    </citation>
    <scope>NUCLEOTIDE SEQUENCE</scope>
</reference>
<evidence type="ECO:0000256" key="2">
    <source>
        <dbReference type="ARBA" id="ARBA00023242"/>
    </source>
</evidence>
<evidence type="ECO:0000313" key="6">
    <source>
        <dbReference type="EMBL" id="CAG7727445.1"/>
    </source>
</evidence>
<dbReference type="InterPro" id="IPR004122">
    <property type="entry name" value="BAF_prot"/>
</dbReference>
<organism evidence="6 7">
    <name type="scientific">Allacma fusca</name>
    <dbReference type="NCBI Taxonomy" id="39272"/>
    <lineage>
        <taxon>Eukaryota</taxon>
        <taxon>Metazoa</taxon>
        <taxon>Ecdysozoa</taxon>
        <taxon>Arthropoda</taxon>
        <taxon>Hexapoda</taxon>
        <taxon>Collembola</taxon>
        <taxon>Symphypleona</taxon>
        <taxon>Sminthuridae</taxon>
        <taxon>Allacma</taxon>
    </lineage>
</organism>
<comment type="subcellular location">
    <subcellularLocation>
        <location evidence="1">Nucleus</location>
    </subcellularLocation>
</comment>